<gene>
    <name evidence="1" type="ORF">EZS28_046209</name>
</gene>
<comment type="caution">
    <text evidence="1">The sequence shown here is derived from an EMBL/GenBank/DDBJ whole genome shotgun (WGS) entry which is preliminary data.</text>
</comment>
<evidence type="ECO:0000313" key="2">
    <source>
        <dbReference type="Proteomes" id="UP000324800"/>
    </source>
</evidence>
<reference evidence="1 2" key="1">
    <citation type="submission" date="2019-03" db="EMBL/GenBank/DDBJ databases">
        <title>Single cell metagenomics reveals metabolic interactions within the superorganism composed of flagellate Streblomastix strix and complex community of Bacteroidetes bacteria on its surface.</title>
        <authorList>
            <person name="Treitli S.C."/>
            <person name="Kolisko M."/>
            <person name="Husnik F."/>
            <person name="Keeling P."/>
            <person name="Hampl V."/>
        </authorList>
    </citation>
    <scope>NUCLEOTIDE SEQUENCE [LARGE SCALE GENOMIC DNA]</scope>
    <source>
        <strain evidence="1">ST1C</strain>
    </source>
</reference>
<accession>A0A5J4TIP1</accession>
<dbReference type="Proteomes" id="UP000324800">
    <property type="component" value="Unassembled WGS sequence"/>
</dbReference>
<dbReference type="AlphaFoldDB" id="A0A5J4TIP1"/>
<organism evidence="1 2">
    <name type="scientific">Streblomastix strix</name>
    <dbReference type="NCBI Taxonomy" id="222440"/>
    <lineage>
        <taxon>Eukaryota</taxon>
        <taxon>Metamonada</taxon>
        <taxon>Preaxostyla</taxon>
        <taxon>Oxymonadida</taxon>
        <taxon>Streblomastigidae</taxon>
        <taxon>Streblomastix</taxon>
    </lineage>
</organism>
<sequence>MQLETGIIKEVDDDDDFCLPTGNIQQVINIPPKWKNQLQIQEDRIALGVAHGISGRGEIQIVSVGHKLKEIIRDDWICNENTKLFSSQQFSGQGIRQFLFSTHINISKFPFSRI</sequence>
<name>A0A5J4TIP1_9EUKA</name>
<dbReference type="EMBL" id="SNRW01030124">
    <property type="protein sequence ID" value="KAA6358264.1"/>
    <property type="molecule type" value="Genomic_DNA"/>
</dbReference>
<protein>
    <submittedName>
        <fullName evidence="1">Uncharacterized protein</fullName>
    </submittedName>
</protein>
<evidence type="ECO:0000313" key="1">
    <source>
        <dbReference type="EMBL" id="KAA6358264.1"/>
    </source>
</evidence>
<proteinExistence type="predicted"/>